<feature type="disulfide bond" evidence="7">
    <location>
        <begin position="141"/>
        <end position="159"/>
    </location>
</feature>
<dbReference type="InterPro" id="IPR052491">
    <property type="entry name" value="TNFRSF10"/>
</dbReference>
<dbReference type="AlphaFoldDB" id="A0A7J7W7S4"/>
<feature type="repeat" description="TNFR-Cys" evidence="7">
    <location>
        <begin position="119"/>
        <end position="159"/>
    </location>
</feature>
<sequence>MALRNTLRLLLLLLLRAQLTVTTSTDLISKQNQGPPSLMTQCMFGEYWTASHWCKCCPAGQYVSEPCRSPHTLGRCVKCDRGTFTGFPNGLDSCFPCATCSEDQEMVVDCTSTRDRICRCKPGHFYELPDFYEFCRRCSRCPKGNVVLHKCNSTADTVCGEPDPDHRYWGYFLGGSCLIGFLVIIVPLYYICHRPRKGNGDRRENALPEGSVPLASSDGERDADSSVPTTGNVSPSEDTLDMASEAPTFTRSPESPAGVDGTQASAGAGGRAPDGSPQPDL</sequence>
<feature type="disulfide bond" evidence="7">
    <location>
        <begin position="97"/>
        <end position="110"/>
    </location>
</feature>
<feature type="domain" description="TNFR-Cys" evidence="11">
    <location>
        <begin position="119"/>
        <end position="159"/>
    </location>
</feature>
<dbReference type="OrthoDB" id="8848202at2759"/>
<dbReference type="GO" id="GO:0036462">
    <property type="term" value="P:TRAIL-activated apoptotic signaling pathway"/>
    <property type="evidence" value="ECO:0007669"/>
    <property type="project" value="TreeGrafter"/>
</dbReference>
<organism evidence="12 13">
    <name type="scientific">Rhinolophus ferrumequinum</name>
    <name type="common">Greater horseshoe bat</name>
    <dbReference type="NCBI Taxonomy" id="59479"/>
    <lineage>
        <taxon>Eukaryota</taxon>
        <taxon>Metazoa</taxon>
        <taxon>Chordata</taxon>
        <taxon>Craniata</taxon>
        <taxon>Vertebrata</taxon>
        <taxon>Euteleostomi</taxon>
        <taxon>Mammalia</taxon>
        <taxon>Eutheria</taxon>
        <taxon>Laurasiatheria</taxon>
        <taxon>Chiroptera</taxon>
        <taxon>Yinpterochiroptera</taxon>
        <taxon>Rhinolophoidea</taxon>
        <taxon>Rhinolophidae</taxon>
        <taxon>Rhinolophinae</taxon>
        <taxon>Rhinolophus</taxon>
    </lineage>
</organism>
<evidence type="ECO:0000256" key="1">
    <source>
        <dbReference type="ARBA" id="ARBA00004370"/>
    </source>
</evidence>
<dbReference type="GO" id="GO:0005886">
    <property type="term" value="C:plasma membrane"/>
    <property type="evidence" value="ECO:0007669"/>
    <property type="project" value="TreeGrafter"/>
</dbReference>
<dbReference type="SUPFAM" id="SSF57586">
    <property type="entry name" value="TNF receptor-like"/>
    <property type="match status" value="2"/>
</dbReference>
<evidence type="ECO:0000256" key="10">
    <source>
        <dbReference type="SAM" id="SignalP"/>
    </source>
</evidence>
<evidence type="ECO:0000256" key="3">
    <source>
        <dbReference type="ARBA" id="ARBA00023136"/>
    </source>
</evidence>
<evidence type="ECO:0000313" key="13">
    <source>
        <dbReference type="Proteomes" id="UP000585614"/>
    </source>
</evidence>
<dbReference type="GO" id="GO:0009986">
    <property type="term" value="C:cell surface"/>
    <property type="evidence" value="ECO:0007669"/>
    <property type="project" value="TreeGrafter"/>
</dbReference>
<dbReference type="InterPro" id="IPR034062">
    <property type="entry name" value="TNFRSF26_N"/>
</dbReference>
<evidence type="ECO:0000256" key="2">
    <source>
        <dbReference type="ARBA" id="ARBA00022737"/>
    </source>
</evidence>
<dbReference type="SMART" id="SM00208">
    <property type="entry name" value="TNFR"/>
    <property type="match status" value="3"/>
</dbReference>
<evidence type="ECO:0000256" key="5">
    <source>
        <dbReference type="ARBA" id="ARBA00023170"/>
    </source>
</evidence>
<evidence type="ECO:0000256" key="4">
    <source>
        <dbReference type="ARBA" id="ARBA00023157"/>
    </source>
</evidence>
<name>A0A7J7W7S4_RHIFE</name>
<feature type="disulfide bond" evidence="7">
    <location>
        <begin position="120"/>
        <end position="135"/>
    </location>
</feature>
<proteinExistence type="predicted"/>
<protein>
    <recommendedName>
        <fullName evidence="11">TNFR-Cys domain-containing protein</fullName>
    </recommendedName>
</protein>
<evidence type="ECO:0000256" key="9">
    <source>
        <dbReference type="SAM" id="Phobius"/>
    </source>
</evidence>
<keyword evidence="10" id="KW-0732">Signal</keyword>
<feature type="compositionally biased region" description="Polar residues" evidence="8">
    <location>
        <begin position="226"/>
        <end position="237"/>
    </location>
</feature>
<keyword evidence="9" id="KW-0812">Transmembrane</keyword>
<comment type="caution">
    <text evidence="12">The sequence shown here is derived from an EMBL/GenBank/DDBJ whole genome shotgun (WGS) entry which is preliminary data.</text>
</comment>
<keyword evidence="6" id="KW-0325">Glycoprotein</keyword>
<keyword evidence="4 7" id="KW-1015">Disulfide bond</keyword>
<feature type="domain" description="TNFR-Cys" evidence="11">
    <location>
        <begin position="78"/>
        <end position="118"/>
    </location>
</feature>
<keyword evidence="9" id="KW-1133">Transmembrane helix</keyword>
<evidence type="ECO:0000256" key="7">
    <source>
        <dbReference type="PROSITE-ProRule" id="PRU00206"/>
    </source>
</evidence>
<dbReference type="PANTHER" id="PTHR46330:SF16">
    <property type="entry name" value="TUMOR NECROSIS FACTOR RECEPTOR SUPERFAMILY MEMBER 22"/>
    <property type="match status" value="1"/>
</dbReference>
<keyword evidence="3 9" id="KW-0472">Membrane</keyword>
<accession>A0A7J7W7S4</accession>
<feature type="transmembrane region" description="Helical" evidence="9">
    <location>
        <begin position="168"/>
        <end position="192"/>
    </location>
</feature>
<keyword evidence="5" id="KW-0675">Receptor</keyword>
<feature type="signal peptide" evidence="10">
    <location>
        <begin position="1"/>
        <end position="24"/>
    </location>
</feature>
<evidence type="ECO:0000313" key="12">
    <source>
        <dbReference type="EMBL" id="KAF6333469.1"/>
    </source>
</evidence>
<feature type="repeat" description="TNFR-Cys" evidence="7">
    <location>
        <begin position="78"/>
        <end position="118"/>
    </location>
</feature>
<evidence type="ECO:0000259" key="11">
    <source>
        <dbReference type="PROSITE" id="PS50050"/>
    </source>
</evidence>
<evidence type="ECO:0000256" key="6">
    <source>
        <dbReference type="ARBA" id="ARBA00023180"/>
    </source>
</evidence>
<dbReference type="CDD" id="cd15837">
    <property type="entry name" value="TNFRSF26"/>
    <property type="match status" value="1"/>
</dbReference>
<gene>
    <name evidence="12" type="ORF">mRhiFer1_008214</name>
</gene>
<dbReference type="EMBL" id="JACAGC010000011">
    <property type="protein sequence ID" value="KAF6333469.1"/>
    <property type="molecule type" value="Genomic_DNA"/>
</dbReference>
<feature type="disulfide bond" evidence="7">
    <location>
        <begin position="138"/>
        <end position="151"/>
    </location>
</feature>
<keyword evidence="2" id="KW-0677">Repeat</keyword>
<feature type="disulfide bond" evidence="7">
    <location>
        <begin position="79"/>
        <end position="94"/>
    </location>
</feature>
<dbReference type="PANTHER" id="PTHR46330">
    <property type="entry name" value="TUMOR NECROSIS FACTOR RECEPTOR SUPERFAMILY MEMBER 10B"/>
    <property type="match status" value="1"/>
</dbReference>
<dbReference type="Proteomes" id="UP000585614">
    <property type="component" value="Unassembled WGS sequence"/>
</dbReference>
<dbReference type="PROSITE" id="PS00652">
    <property type="entry name" value="TNFR_NGFR_1"/>
    <property type="match status" value="1"/>
</dbReference>
<dbReference type="InterPro" id="IPR001368">
    <property type="entry name" value="TNFR/NGFR_Cys_rich_reg"/>
</dbReference>
<dbReference type="PROSITE" id="PS50050">
    <property type="entry name" value="TNFR_NGFR_2"/>
    <property type="match status" value="2"/>
</dbReference>
<reference evidence="12 13" key="1">
    <citation type="journal article" date="2020" name="Nature">
        <title>Six reference-quality genomes reveal evolution of bat adaptations.</title>
        <authorList>
            <person name="Jebb D."/>
            <person name="Huang Z."/>
            <person name="Pippel M."/>
            <person name="Hughes G.M."/>
            <person name="Lavrichenko K."/>
            <person name="Devanna P."/>
            <person name="Winkler S."/>
            <person name="Jermiin L.S."/>
            <person name="Skirmuntt E.C."/>
            <person name="Katzourakis A."/>
            <person name="Burkitt-Gray L."/>
            <person name="Ray D.A."/>
            <person name="Sullivan K.A.M."/>
            <person name="Roscito J.G."/>
            <person name="Kirilenko B.M."/>
            <person name="Davalos L.M."/>
            <person name="Corthals A.P."/>
            <person name="Power M.L."/>
            <person name="Jones G."/>
            <person name="Ransome R.D."/>
            <person name="Dechmann D.K.N."/>
            <person name="Locatelli A.G."/>
            <person name="Puechmaille S.J."/>
            <person name="Fedrigo O."/>
            <person name="Jarvis E.D."/>
            <person name="Hiller M."/>
            <person name="Vernes S.C."/>
            <person name="Myers E.W."/>
            <person name="Teeling E.C."/>
        </authorList>
    </citation>
    <scope>NUCLEOTIDE SEQUENCE [LARGE SCALE GENOMIC DNA]</scope>
    <source>
        <strain evidence="12">MRhiFer1</strain>
        <tissue evidence="12">Lung</tissue>
    </source>
</reference>
<feature type="chain" id="PRO_5029769982" description="TNFR-Cys domain-containing protein" evidence="10">
    <location>
        <begin position="25"/>
        <end position="281"/>
    </location>
</feature>
<evidence type="ECO:0000256" key="8">
    <source>
        <dbReference type="SAM" id="MobiDB-lite"/>
    </source>
</evidence>
<feature type="disulfide bond" evidence="7">
    <location>
        <begin position="100"/>
        <end position="118"/>
    </location>
</feature>
<feature type="region of interest" description="Disordered" evidence="8">
    <location>
        <begin position="198"/>
        <end position="281"/>
    </location>
</feature>
<comment type="subcellular location">
    <subcellularLocation>
        <location evidence="1">Membrane</location>
    </subcellularLocation>
</comment>
<dbReference type="Gene3D" id="2.10.50.10">
    <property type="entry name" value="Tumor Necrosis Factor Receptor, subunit A, domain 2"/>
    <property type="match status" value="3"/>
</dbReference>
<dbReference type="Pfam" id="PF00020">
    <property type="entry name" value="TNFR_c6"/>
    <property type="match status" value="2"/>
</dbReference>
<dbReference type="GO" id="GO:0043065">
    <property type="term" value="P:positive regulation of apoptotic process"/>
    <property type="evidence" value="ECO:0007669"/>
    <property type="project" value="TreeGrafter"/>
</dbReference>